<keyword evidence="2" id="KW-1185">Reference proteome</keyword>
<evidence type="ECO:0000313" key="2">
    <source>
        <dbReference type="Proteomes" id="UP000004324"/>
    </source>
</evidence>
<evidence type="ECO:0000313" key="1">
    <source>
        <dbReference type="EMBL" id="EIW19859.1"/>
    </source>
</evidence>
<dbReference type="OrthoDB" id="1684269at2"/>
<dbReference type="Proteomes" id="UP000004324">
    <property type="component" value="Unassembled WGS sequence"/>
</dbReference>
<dbReference type="AlphaFoldDB" id="I9LH93"/>
<gene>
    <name evidence="1" type="ORF">FB4_0110</name>
</gene>
<protein>
    <submittedName>
        <fullName evidence="1">Uncharacterized protein</fullName>
    </submittedName>
</protein>
<sequence length="65" mass="7129">MAQSNHLAVAAVEDRKEIVIPPSRKIKVVPQGNEEIIITIRNGVVVKFVQNIYYPSLEGVDGDGI</sequence>
<reference evidence="1 2" key="1">
    <citation type="journal article" date="2012" name="J. Bacteriol.">
        <title>Draft Genome Sequences for Two Metal-Reducing Pelosinus fermentans Strains Isolated from a Cr(VI)-Contaminated Site and for Type Strain R7.</title>
        <authorList>
            <person name="Brown S.D."/>
            <person name="Podar M."/>
            <person name="Klingeman D.M."/>
            <person name="Johnson C.M."/>
            <person name="Yang Z.K."/>
            <person name="Utturkar S.M."/>
            <person name="Land M.L."/>
            <person name="Mosher J.J."/>
            <person name="Hurt R.A.Jr."/>
            <person name="Phelps T.J."/>
            <person name="Palumbo A.V."/>
            <person name="Arkin A.P."/>
            <person name="Hazen T.C."/>
            <person name="Elias D.A."/>
        </authorList>
    </citation>
    <scope>NUCLEOTIDE SEQUENCE [LARGE SCALE GENOMIC DNA]</scope>
    <source>
        <strain evidence="1 2">B4</strain>
    </source>
</reference>
<accession>I9LH93</accession>
<organism evidence="1 2">
    <name type="scientific">Pelosinus fermentans B4</name>
    <dbReference type="NCBI Taxonomy" id="1149862"/>
    <lineage>
        <taxon>Bacteria</taxon>
        <taxon>Bacillati</taxon>
        <taxon>Bacillota</taxon>
        <taxon>Negativicutes</taxon>
        <taxon>Selenomonadales</taxon>
        <taxon>Sporomusaceae</taxon>
        <taxon>Pelosinus</taxon>
    </lineage>
</organism>
<name>I9LH93_9FIRM</name>
<dbReference type="PATRIC" id="fig|1149862.3.peg.1011"/>
<dbReference type="EMBL" id="AKVJ01000011">
    <property type="protein sequence ID" value="EIW19859.1"/>
    <property type="molecule type" value="Genomic_DNA"/>
</dbReference>
<comment type="caution">
    <text evidence="1">The sequence shown here is derived from an EMBL/GenBank/DDBJ whole genome shotgun (WGS) entry which is preliminary data.</text>
</comment>
<proteinExistence type="predicted"/>